<evidence type="ECO:0000256" key="5">
    <source>
        <dbReference type="ARBA" id="ARBA00022750"/>
    </source>
</evidence>
<feature type="compositionally biased region" description="Basic and acidic residues" evidence="12">
    <location>
        <begin position="187"/>
        <end position="199"/>
    </location>
</feature>
<feature type="transmembrane region" description="Helical" evidence="9">
    <location>
        <begin position="147"/>
        <end position="168"/>
    </location>
</feature>
<evidence type="ECO:0000256" key="11">
    <source>
        <dbReference type="RuleBase" id="RU004181"/>
    </source>
</evidence>
<dbReference type="Pfam" id="PF01252">
    <property type="entry name" value="Peptidase_A8"/>
    <property type="match status" value="1"/>
</dbReference>
<dbReference type="HAMAP" id="MF_00161">
    <property type="entry name" value="LspA"/>
    <property type="match status" value="1"/>
</dbReference>
<comment type="caution">
    <text evidence="13">The sequence shown here is derived from an EMBL/GenBank/DDBJ whole genome shotgun (WGS) entry which is preliminary data.</text>
</comment>
<evidence type="ECO:0000256" key="12">
    <source>
        <dbReference type="SAM" id="MobiDB-lite"/>
    </source>
</evidence>
<evidence type="ECO:0000256" key="8">
    <source>
        <dbReference type="ARBA" id="ARBA00023136"/>
    </source>
</evidence>
<gene>
    <name evidence="9 13" type="primary">lspA</name>
    <name evidence="13" type="ORF">EA187_08820</name>
</gene>
<comment type="subcellular location">
    <subcellularLocation>
        <location evidence="9">Cell membrane</location>
        <topology evidence="9">Multi-pass membrane protein</topology>
    </subcellularLocation>
</comment>
<evidence type="ECO:0000313" key="13">
    <source>
        <dbReference type="EMBL" id="RVU45851.1"/>
    </source>
</evidence>
<sequence length="199" mass="21224">MCPLPLTSWKPPMKKLRISNAALLALVLSTSVGCDQVTKIVAREHLEGVGRLSYLGDTFRLVLIENHGAFLGMGSEMPAGLRTAIFVGVVSLALIAFLVWIMRTPGLSRFSVVAAGLVIGGGIGNVIDRVLFEGGVTDFLNLGIGTLRTGIFNVADVWIMLGAAMMLVSRDTWAPDKAEGSEEDGPPESRDDAERALQT</sequence>
<dbReference type="PROSITE" id="PS00855">
    <property type="entry name" value="SPASE_II"/>
    <property type="match status" value="1"/>
</dbReference>
<dbReference type="InterPro" id="IPR001872">
    <property type="entry name" value="Peptidase_A8"/>
</dbReference>
<evidence type="ECO:0000256" key="4">
    <source>
        <dbReference type="ARBA" id="ARBA00022692"/>
    </source>
</evidence>
<comment type="function">
    <text evidence="9 10">This protein specifically catalyzes the removal of signal peptides from prolipoproteins.</text>
</comment>
<keyword evidence="3 9" id="KW-0645">Protease</keyword>
<dbReference type="GO" id="GO:0004190">
    <property type="term" value="F:aspartic-type endopeptidase activity"/>
    <property type="evidence" value="ECO:0007669"/>
    <property type="project" value="UniProtKB-EC"/>
</dbReference>
<keyword evidence="7 9" id="KW-1133">Transmembrane helix</keyword>
<name>A0ABY0CVF7_9DELT</name>
<accession>A0ABY0CVF7</accession>
<evidence type="ECO:0000256" key="3">
    <source>
        <dbReference type="ARBA" id="ARBA00022670"/>
    </source>
</evidence>
<evidence type="ECO:0000256" key="7">
    <source>
        <dbReference type="ARBA" id="ARBA00022989"/>
    </source>
</evidence>
<dbReference type="PANTHER" id="PTHR33695">
    <property type="entry name" value="LIPOPROTEIN SIGNAL PEPTIDASE"/>
    <property type="match status" value="1"/>
</dbReference>
<feature type="transmembrane region" description="Helical" evidence="9">
    <location>
        <begin position="79"/>
        <end position="100"/>
    </location>
</feature>
<dbReference type="Proteomes" id="UP000282926">
    <property type="component" value="Unassembled WGS sequence"/>
</dbReference>
<feature type="active site" evidence="9">
    <location>
        <position position="138"/>
    </location>
</feature>
<evidence type="ECO:0000256" key="6">
    <source>
        <dbReference type="ARBA" id="ARBA00022801"/>
    </source>
</evidence>
<keyword evidence="6 9" id="KW-0378">Hydrolase</keyword>
<keyword evidence="2 9" id="KW-1003">Cell membrane</keyword>
<evidence type="ECO:0000256" key="2">
    <source>
        <dbReference type="ARBA" id="ARBA00022475"/>
    </source>
</evidence>
<keyword evidence="14" id="KW-1185">Reference proteome</keyword>
<evidence type="ECO:0000313" key="14">
    <source>
        <dbReference type="Proteomes" id="UP000282926"/>
    </source>
</evidence>
<keyword evidence="8 9" id="KW-0472">Membrane</keyword>
<comment type="catalytic activity">
    <reaction evidence="9 10">
        <text>Release of signal peptides from bacterial membrane prolipoproteins. Hydrolyzes -Xaa-Yaa-Zaa-|-(S,diacylglyceryl)Cys-, in which Xaa is hydrophobic (preferably Leu), and Yaa (Ala or Ser) and Zaa (Gly or Ala) have small, neutral side chains.</text>
        <dbReference type="EC" id="3.4.23.36"/>
    </reaction>
</comment>
<evidence type="ECO:0000256" key="1">
    <source>
        <dbReference type="ARBA" id="ARBA00006139"/>
    </source>
</evidence>
<dbReference type="NCBIfam" id="TIGR00077">
    <property type="entry name" value="lspA"/>
    <property type="match status" value="1"/>
</dbReference>
<dbReference type="EC" id="3.4.23.36" evidence="9"/>
<feature type="active site" evidence="9">
    <location>
        <position position="156"/>
    </location>
</feature>
<proteinExistence type="inferred from homology"/>
<comment type="caution">
    <text evidence="9">Lacks conserved residue(s) required for the propagation of feature annotation.</text>
</comment>
<keyword evidence="5 9" id="KW-0064">Aspartyl protease</keyword>
<dbReference type="PRINTS" id="PR00781">
    <property type="entry name" value="LIPOSIGPTASE"/>
</dbReference>
<comment type="similarity">
    <text evidence="1 9 11">Belongs to the peptidase A8 family.</text>
</comment>
<comment type="pathway">
    <text evidence="9">Protein modification; lipoprotein biosynthesis (signal peptide cleavage).</text>
</comment>
<keyword evidence="4 9" id="KW-0812">Transmembrane</keyword>
<organism evidence="13 14">
    <name type="scientific">Lujinxingia sediminis</name>
    <dbReference type="NCBI Taxonomy" id="2480984"/>
    <lineage>
        <taxon>Bacteria</taxon>
        <taxon>Deltaproteobacteria</taxon>
        <taxon>Bradymonadales</taxon>
        <taxon>Lujinxingiaceae</taxon>
        <taxon>Lujinxingia</taxon>
    </lineage>
</organism>
<feature type="transmembrane region" description="Helical" evidence="9">
    <location>
        <begin position="107"/>
        <end position="127"/>
    </location>
</feature>
<feature type="region of interest" description="Disordered" evidence="12">
    <location>
        <begin position="175"/>
        <end position="199"/>
    </location>
</feature>
<reference evidence="13 14" key="1">
    <citation type="submission" date="2019-01" db="EMBL/GenBank/DDBJ databases">
        <title>Lujinxingia litoralis gen. nov., sp. nov. and Lujinxingia sediminis gen. nov., sp. nov., new members in the order Bradymonadales, isolated from coastal sediment.</title>
        <authorList>
            <person name="Li C.-M."/>
        </authorList>
    </citation>
    <scope>NUCLEOTIDE SEQUENCE [LARGE SCALE GENOMIC DNA]</scope>
    <source>
        <strain evidence="13 14">SEH01</strain>
    </source>
</reference>
<dbReference type="EMBL" id="SADD01000003">
    <property type="protein sequence ID" value="RVU45851.1"/>
    <property type="molecule type" value="Genomic_DNA"/>
</dbReference>
<dbReference type="PANTHER" id="PTHR33695:SF1">
    <property type="entry name" value="LIPOPROTEIN SIGNAL PEPTIDASE"/>
    <property type="match status" value="1"/>
</dbReference>
<evidence type="ECO:0000256" key="9">
    <source>
        <dbReference type="HAMAP-Rule" id="MF_00161"/>
    </source>
</evidence>
<evidence type="ECO:0000256" key="10">
    <source>
        <dbReference type="RuleBase" id="RU000594"/>
    </source>
</evidence>
<protein>
    <recommendedName>
        <fullName evidence="9">Lipoprotein signal peptidase</fullName>
        <ecNumber evidence="9">3.4.23.36</ecNumber>
    </recommendedName>
    <alternativeName>
        <fullName evidence="9">Prolipoprotein signal peptidase</fullName>
    </alternativeName>
    <alternativeName>
        <fullName evidence="9">Signal peptidase II</fullName>
        <shortName evidence="9">SPase II</shortName>
    </alternativeName>
</protein>